<sequence length="1164" mass="131919">MATMLLWSLLALILTAGPEVEAKPPPLRPPRLLVISYDAFRYDYFERDFTPFLKQLKLKGTHADYMRNVFVTKTFPNHHTISTGLFVESHGVVDSEFYDPKTNRTVNYSDELFHYNNDINPIWTLNEIGGEGRYSGVMMWPGSNFKYHGTHSTFTVPWNMSVPWTERVDQLLSWFNHPKTPINFGMMYIEEPDFHGHGIGINHPRFNEVLKKLDYVTNYLHDKLKEKCLTDVNVVHLSDHGMATVTLDKIVNLTNYINPADYKTAGLSPVISIFPNPGKENEIYNKLKKASEHTKEFDVYLNNEIPARYHFSKNPRIGPMVVIAKVGYSFEGLYDSFPWYEKEFNITINEKSEFGLHGYDNNATEMHPFFFGVGPAFLPECKVPPFDNVDLLPLFCEILDIQCPQVNGTVGELRNCLTKHQYEAVLYKGIYIGGIVISILGIIALFLVYLRRKRIAKHNAKYRMDEDWDDDSSQQTYQAQSSNSYQQGGYEQRNRNNFRKPRDDHHNNGRYNNRDRSGGSNRGDRDGRREQDYNRNSNEEDDERTTFFVETSKLGKVIGKGGSKIRELEEQTGAKLKINKDCVNGDATAVIVSGTKDAQDQVKTLIDELLSDQRPDRPFTINTMNSQECNNVRNDDRRSAPIDWDAAAKEHDQYQAQKWEKYGSIKKNFYIEDPEVARLSKSEVEKIRKDNNDISVDHTFDVDPSQADSEEYKIPNPVQTFEQAFRNYPDILVEIRKQNFEKPSPIQCQAWPILLSGKDMIGIAQTGTGKTLAFLLPALIHIDNQDTPRSERSGPTVLVMAPTRELALQIEKEVNKYYYHGIKAVCVYGGGDRKKQMNIVSKGVEIVIATPGRLNDLIQTEVLDVKCVSYLVLDEADRMLDMGFEPQIRKSLLDIRPDRQTVMTSATWPPGVRRLAESYMKSPITVCVGSLDLKAVHSVTQRIWIVDEEEKTDVLKEFFHNMAPTDKVIVFFGKKSKVDDIGSDLALSGVACQSIHGGREQADREQALEDIKTGDVNILLATDVASRGIDIEDITHVFNYDFPRDIEEYVHRVGRTGRAGKTGESISLVTRRDWGMTKELIKILEEAEQEIPNELYSMAERYEAMKKKRDEERGDGDRRESGGRRYGGGGGGGGFRSGGGGGGHGYGGGGFGGGGGGRRGGSRW</sequence>
<feature type="compositionally biased region" description="Polar residues" evidence="8">
    <location>
        <begin position="473"/>
        <end position="489"/>
    </location>
</feature>
<dbReference type="CDD" id="cd17958">
    <property type="entry name" value="DEADc_DDX43_DDX53"/>
    <property type="match status" value="1"/>
</dbReference>
<dbReference type="AlphaFoldDB" id="A0A232EV41"/>
<evidence type="ECO:0000256" key="8">
    <source>
        <dbReference type="SAM" id="MobiDB-lite"/>
    </source>
</evidence>
<evidence type="ECO:0000259" key="12">
    <source>
        <dbReference type="PROSITE" id="PS51194"/>
    </source>
</evidence>
<dbReference type="InterPro" id="IPR036612">
    <property type="entry name" value="KH_dom_type_1_sf"/>
</dbReference>
<evidence type="ECO:0000313" key="13">
    <source>
        <dbReference type="EMBL" id="OXU22224.1"/>
    </source>
</evidence>
<dbReference type="Gene3D" id="3.30.1360.180">
    <property type="match status" value="1"/>
</dbReference>
<protein>
    <recommendedName>
        <fullName evidence="1">RNA helicase</fullName>
        <ecNumber evidence="1">3.6.4.13</ecNumber>
    </recommendedName>
</protein>
<dbReference type="PANTHER" id="PTHR47958">
    <property type="entry name" value="ATP-DEPENDENT RNA HELICASE DBP3"/>
    <property type="match status" value="1"/>
</dbReference>
<dbReference type="SUPFAM" id="SSF54791">
    <property type="entry name" value="Eukaryotic type KH-domain (KH-domain type I)"/>
    <property type="match status" value="1"/>
</dbReference>
<dbReference type="Gene3D" id="3.40.720.10">
    <property type="entry name" value="Alkaline Phosphatase, subunit A"/>
    <property type="match status" value="1"/>
</dbReference>
<evidence type="ECO:0000256" key="3">
    <source>
        <dbReference type="ARBA" id="ARBA00022801"/>
    </source>
</evidence>
<dbReference type="Proteomes" id="UP000215335">
    <property type="component" value="Unassembled WGS sequence"/>
</dbReference>
<dbReference type="FunFam" id="3.40.50.300:FF:000008">
    <property type="entry name" value="ATP-dependent RNA helicase RhlB"/>
    <property type="match status" value="1"/>
</dbReference>
<dbReference type="Pfam" id="PF00270">
    <property type="entry name" value="DEAD"/>
    <property type="match status" value="1"/>
</dbReference>
<feature type="region of interest" description="Disordered" evidence="8">
    <location>
        <begin position="1106"/>
        <end position="1164"/>
    </location>
</feature>
<evidence type="ECO:0000256" key="5">
    <source>
        <dbReference type="ARBA" id="ARBA00022840"/>
    </source>
</evidence>
<dbReference type="CDD" id="cd18787">
    <property type="entry name" value="SF2_C_DEAD"/>
    <property type="match status" value="1"/>
</dbReference>
<keyword evidence="3" id="KW-0378">Hydrolase</keyword>
<dbReference type="Gene3D" id="3.30.1370.10">
    <property type="entry name" value="K Homology domain, type 1"/>
    <property type="match status" value="1"/>
</dbReference>
<keyword evidence="7" id="KW-0694">RNA-binding</keyword>
<keyword evidence="2" id="KW-0547">Nucleotide-binding</keyword>
<dbReference type="InterPro" id="IPR027417">
    <property type="entry name" value="P-loop_NTPase"/>
</dbReference>
<evidence type="ECO:0000256" key="6">
    <source>
        <dbReference type="ARBA" id="ARBA00047984"/>
    </source>
</evidence>
<feature type="compositionally biased region" description="Basic and acidic residues" evidence="8">
    <location>
        <begin position="1106"/>
        <end position="1123"/>
    </location>
</feature>
<feature type="compositionally biased region" description="Gly residues" evidence="8">
    <location>
        <begin position="1124"/>
        <end position="1164"/>
    </location>
</feature>
<dbReference type="SUPFAM" id="SSF52540">
    <property type="entry name" value="P-loop containing nucleoside triphosphate hydrolases"/>
    <property type="match status" value="1"/>
</dbReference>
<proteinExistence type="predicted"/>
<dbReference type="GO" id="GO:0016787">
    <property type="term" value="F:hydrolase activity"/>
    <property type="evidence" value="ECO:0007669"/>
    <property type="project" value="UniProtKB-KW"/>
</dbReference>
<keyword evidence="9" id="KW-0472">Membrane</keyword>
<keyword evidence="5" id="KW-0067">ATP-binding</keyword>
<dbReference type="Pfam" id="PF00013">
    <property type="entry name" value="KH_1"/>
    <property type="match status" value="1"/>
</dbReference>
<dbReference type="Pfam" id="PF00271">
    <property type="entry name" value="Helicase_C"/>
    <property type="match status" value="1"/>
</dbReference>
<dbReference type="InterPro" id="IPR011545">
    <property type="entry name" value="DEAD/DEAH_box_helicase_dom"/>
</dbReference>
<dbReference type="InterPro" id="IPR000629">
    <property type="entry name" value="RNA-helicase_DEAD-box_CS"/>
</dbReference>
<keyword evidence="14" id="KW-1185">Reference proteome</keyword>
<evidence type="ECO:0000256" key="7">
    <source>
        <dbReference type="PROSITE-ProRule" id="PRU00117"/>
    </source>
</evidence>
<dbReference type="EMBL" id="NNAY01002054">
    <property type="protein sequence ID" value="OXU22224.1"/>
    <property type="molecule type" value="Genomic_DNA"/>
</dbReference>
<dbReference type="InterPro" id="IPR014001">
    <property type="entry name" value="Helicase_ATP-bd"/>
</dbReference>
<dbReference type="InterPro" id="IPR002591">
    <property type="entry name" value="Phosphodiest/P_Trfase"/>
</dbReference>
<dbReference type="InterPro" id="IPR001650">
    <property type="entry name" value="Helicase_C-like"/>
</dbReference>
<comment type="caution">
    <text evidence="13">The sequence shown here is derived from an EMBL/GenBank/DDBJ whole genome shotgun (WGS) entry which is preliminary data.</text>
</comment>
<reference evidence="13 14" key="1">
    <citation type="journal article" date="2017" name="Curr. Biol.">
        <title>The Evolution of Venom by Co-option of Single-Copy Genes.</title>
        <authorList>
            <person name="Martinson E.O."/>
            <person name="Mrinalini"/>
            <person name="Kelkar Y.D."/>
            <person name="Chang C.H."/>
            <person name="Werren J.H."/>
        </authorList>
    </citation>
    <scope>NUCLEOTIDE SEQUENCE [LARGE SCALE GENOMIC DNA]</scope>
    <source>
        <strain evidence="13 14">Alberta</strain>
        <tissue evidence="13">Whole body</tissue>
    </source>
</reference>
<dbReference type="GO" id="GO:0005524">
    <property type="term" value="F:ATP binding"/>
    <property type="evidence" value="ECO:0007669"/>
    <property type="project" value="UniProtKB-KW"/>
</dbReference>
<dbReference type="OrthoDB" id="196131at2759"/>
<dbReference type="InterPro" id="IPR004088">
    <property type="entry name" value="KH_dom_type_1"/>
</dbReference>
<dbReference type="FunFam" id="3.40.50.300:FF:000079">
    <property type="entry name" value="probable ATP-dependent RNA helicase DDX17"/>
    <property type="match status" value="1"/>
</dbReference>
<dbReference type="SMART" id="SM00490">
    <property type="entry name" value="HELICc"/>
    <property type="match status" value="1"/>
</dbReference>
<dbReference type="SUPFAM" id="SSF53649">
    <property type="entry name" value="Alkaline phosphatase-like"/>
    <property type="match status" value="1"/>
</dbReference>
<dbReference type="GO" id="GO:0003723">
    <property type="term" value="F:RNA binding"/>
    <property type="evidence" value="ECO:0007669"/>
    <property type="project" value="UniProtKB-UniRule"/>
</dbReference>
<evidence type="ECO:0000256" key="9">
    <source>
        <dbReference type="SAM" id="Phobius"/>
    </source>
</evidence>
<dbReference type="EC" id="3.6.4.13" evidence="1"/>
<evidence type="ECO:0000256" key="10">
    <source>
        <dbReference type="SAM" id="SignalP"/>
    </source>
</evidence>
<feature type="transmembrane region" description="Helical" evidence="9">
    <location>
        <begin position="429"/>
        <end position="450"/>
    </location>
</feature>
<dbReference type="STRING" id="543379.A0A232EV41"/>
<dbReference type="SMART" id="SM00322">
    <property type="entry name" value="KH"/>
    <property type="match status" value="1"/>
</dbReference>
<dbReference type="CDD" id="cd16018">
    <property type="entry name" value="Enpp"/>
    <property type="match status" value="1"/>
</dbReference>
<keyword evidence="10" id="KW-0732">Signal</keyword>
<name>A0A232EV41_9HYME</name>
<accession>A0A232EV41</accession>
<dbReference type="PROSITE" id="PS51192">
    <property type="entry name" value="HELICASE_ATP_BIND_1"/>
    <property type="match status" value="1"/>
</dbReference>
<feature type="region of interest" description="Disordered" evidence="8">
    <location>
        <begin position="466"/>
        <end position="547"/>
    </location>
</feature>
<feature type="compositionally biased region" description="Basic and acidic residues" evidence="8">
    <location>
        <begin position="500"/>
        <end position="533"/>
    </location>
</feature>
<evidence type="ECO:0000313" key="14">
    <source>
        <dbReference type="Proteomes" id="UP000215335"/>
    </source>
</evidence>
<keyword evidence="4" id="KW-0347">Helicase</keyword>
<feature type="signal peptide" evidence="10">
    <location>
        <begin position="1"/>
        <end position="22"/>
    </location>
</feature>
<comment type="catalytic activity">
    <reaction evidence="6">
        <text>ATP + H2O = ADP + phosphate + H(+)</text>
        <dbReference type="Rhea" id="RHEA:13065"/>
        <dbReference type="ChEBI" id="CHEBI:15377"/>
        <dbReference type="ChEBI" id="CHEBI:15378"/>
        <dbReference type="ChEBI" id="CHEBI:30616"/>
        <dbReference type="ChEBI" id="CHEBI:43474"/>
        <dbReference type="ChEBI" id="CHEBI:456216"/>
        <dbReference type="EC" id="3.6.4.13"/>
    </reaction>
</comment>
<feature type="chain" id="PRO_5013076493" description="RNA helicase" evidence="10">
    <location>
        <begin position="23"/>
        <end position="1164"/>
    </location>
</feature>
<feature type="domain" description="Helicase C-terminal" evidence="12">
    <location>
        <begin position="938"/>
        <end position="1099"/>
    </location>
</feature>
<dbReference type="InterPro" id="IPR004087">
    <property type="entry name" value="KH_dom"/>
</dbReference>
<evidence type="ECO:0000259" key="11">
    <source>
        <dbReference type="PROSITE" id="PS51192"/>
    </source>
</evidence>
<gene>
    <name evidence="13" type="ORF">TSAR_007101</name>
</gene>
<dbReference type="Gene3D" id="3.40.50.300">
    <property type="entry name" value="P-loop containing nucleotide triphosphate hydrolases"/>
    <property type="match status" value="2"/>
</dbReference>
<dbReference type="InterPro" id="IPR017850">
    <property type="entry name" value="Alkaline_phosphatase_core_sf"/>
</dbReference>
<dbReference type="PROSITE" id="PS50084">
    <property type="entry name" value="KH_TYPE_1"/>
    <property type="match status" value="1"/>
</dbReference>
<dbReference type="SMART" id="SM00487">
    <property type="entry name" value="DEXDc"/>
    <property type="match status" value="1"/>
</dbReference>
<organism evidence="13 14">
    <name type="scientific">Trichomalopsis sarcophagae</name>
    <dbReference type="NCBI Taxonomy" id="543379"/>
    <lineage>
        <taxon>Eukaryota</taxon>
        <taxon>Metazoa</taxon>
        <taxon>Ecdysozoa</taxon>
        <taxon>Arthropoda</taxon>
        <taxon>Hexapoda</taxon>
        <taxon>Insecta</taxon>
        <taxon>Pterygota</taxon>
        <taxon>Neoptera</taxon>
        <taxon>Endopterygota</taxon>
        <taxon>Hymenoptera</taxon>
        <taxon>Apocrita</taxon>
        <taxon>Proctotrupomorpha</taxon>
        <taxon>Chalcidoidea</taxon>
        <taxon>Pteromalidae</taxon>
        <taxon>Pteromalinae</taxon>
        <taxon>Trichomalopsis</taxon>
    </lineage>
</organism>
<dbReference type="PROSITE" id="PS00039">
    <property type="entry name" value="DEAD_ATP_HELICASE"/>
    <property type="match status" value="1"/>
</dbReference>
<keyword evidence="9" id="KW-1133">Transmembrane helix</keyword>
<dbReference type="GO" id="GO:0031047">
    <property type="term" value="P:regulatory ncRNA-mediated gene silencing"/>
    <property type="evidence" value="ECO:0007669"/>
    <property type="project" value="UniProtKB-ARBA"/>
</dbReference>
<dbReference type="Pfam" id="PF01663">
    <property type="entry name" value="Phosphodiest"/>
    <property type="match status" value="1"/>
</dbReference>
<evidence type="ECO:0000256" key="4">
    <source>
        <dbReference type="ARBA" id="ARBA00022806"/>
    </source>
</evidence>
<keyword evidence="9" id="KW-0812">Transmembrane</keyword>
<dbReference type="GO" id="GO:0003724">
    <property type="term" value="F:RNA helicase activity"/>
    <property type="evidence" value="ECO:0007669"/>
    <property type="project" value="UniProtKB-EC"/>
</dbReference>
<evidence type="ECO:0000256" key="2">
    <source>
        <dbReference type="ARBA" id="ARBA00022741"/>
    </source>
</evidence>
<dbReference type="PROSITE" id="PS51194">
    <property type="entry name" value="HELICASE_CTER"/>
    <property type="match status" value="1"/>
</dbReference>
<feature type="domain" description="Helicase ATP-binding" evidence="11">
    <location>
        <begin position="751"/>
        <end position="926"/>
    </location>
</feature>
<evidence type="ECO:0000256" key="1">
    <source>
        <dbReference type="ARBA" id="ARBA00012552"/>
    </source>
</evidence>